<name>A0A6A6NP58_9PEZI</name>
<dbReference type="GO" id="GO:0006511">
    <property type="term" value="P:ubiquitin-dependent protein catabolic process"/>
    <property type="evidence" value="ECO:0007669"/>
    <property type="project" value="TreeGrafter"/>
</dbReference>
<dbReference type="GO" id="GO:0008270">
    <property type="term" value="F:zinc ion binding"/>
    <property type="evidence" value="ECO:0007669"/>
    <property type="project" value="UniProtKB-KW"/>
</dbReference>
<organism evidence="5 6">
    <name type="scientific">Lineolata rhizophorae</name>
    <dbReference type="NCBI Taxonomy" id="578093"/>
    <lineage>
        <taxon>Eukaryota</taxon>
        <taxon>Fungi</taxon>
        <taxon>Dikarya</taxon>
        <taxon>Ascomycota</taxon>
        <taxon>Pezizomycotina</taxon>
        <taxon>Dothideomycetes</taxon>
        <taxon>Dothideomycetes incertae sedis</taxon>
        <taxon>Lineolatales</taxon>
        <taxon>Lineolataceae</taxon>
        <taxon>Lineolata</taxon>
    </lineage>
</organism>
<dbReference type="OrthoDB" id="21204at2759"/>
<feature type="region of interest" description="Disordered" evidence="2">
    <location>
        <begin position="346"/>
        <end position="415"/>
    </location>
</feature>
<dbReference type="EMBL" id="MU001697">
    <property type="protein sequence ID" value="KAF2453511.1"/>
    <property type="molecule type" value="Genomic_DNA"/>
</dbReference>
<evidence type="ECO:0000256" key="2">
    <source>
        <dbReference type="SAM" id="MobiDB-lite"/>
    </source>
</evidence>
<proteinExistence type="predicted"/>
<dbReference type="AlphaFoldDB" id="A0A6A6NP58"/>
<evidence type="ECO:0000256" key="1">
    <source>
        <dbReference type="PROSITE-ProRule" id="PRU00175"/>
    </source>
</evidence>
<dbReference type="PANTHER" id="PTHR22765">
    <property type="entry name" value="RING FINGER AND PROTEASE ASSOCIATED DOMAIN-CONTAINING"/>
    <property type="match status" value="1"/>
</dbReference>
<evidence type="ECO:0000256" key="3">
    <source>
        <dbReference type="SAM" id="Phobius"/>
    </source>
</evidence>
<evidence type="ECO:0000313" key="5">
    <source>
        <dbReference type="EMBL" id="KAF2453511.1"/>
    </source>
</evidence>
<dbReference type="CDD" id="cd16454">
    <property type="entry name" value="RING-H2_PA-TM-RING"/>
    <property type="match status" value="1"/>
</dbReference>
<dbReference type="Gene3D" id="3.30.40.10">
    <property type="entry name" value="Zinc/RING finger domain, C3HC4 (zinc finger)"/>
    <property type="match status" value="1"/>
</dbReference>
<keyword evidence="1" id="KW-0863">Zinc-finger</keyword>
<dbReference type="InterPro" id="IPR013083">
    <property type="entry name" value="Znf_RING/FYVE/PHD"/>
</dbReference>
<feature type="transmembrane region" description="Helical" evidence="3">
    <location>
        <begin position="268"/>
        <end position="293"/>
    </location>
</feature>
<evidence type="ECO:0000259" key="4">
    <source>
        <dbReference type="PROSITE" id="PS50089"/>
    </source>
</evidence>
<dbReference type="SUPFAM" id="SSF57850">
    <property type="entry name" value="RING/U-box"/>
    <property type="match status" value="1"/>
</dbReference>
<accession>A0A6A6NP58</accession>
<feature type="non-terminal residue" evidence="5">
    <location>
        <position position="501"/>
    </location>
</feature>
<reference evidence="5" key="1">
    <citation type="journal article" date="2020" name="Stud. Mycol.">
        <title>101 Dothideomycetes genomes: a test case for predicting lifestyles and emergence of pathogens.</title>
        <authorList>
            <person name="Haridas S."/>
            <person name="Albert R."/>
            <person name="Binder M."/>
            <person name="Bloem J."/>
            <person name="Labutti K."/>
            <person name="Salamov A."/>
            <person name="Andreopoulos B."/>
            <person name="Baker S."/>
            <person name="Barry K."/>
            <person name="Bills G."/>
            <person name="Bluhm B."/>
            <person name="Cannon C."/>
            <person name="Castanera R."/>
            <person name="Culley D."/>
            <person name="Daum C."/>
            <person name="Ezra D."/>
            <person name="Gonzalez J."/>
            <person name="Henrissat B."/>
            <person name="Kuo A."/>
            <person name="Liang C."/>
            <person name="Lipzen A."/>
            <person name="Lutzoni F."/>
            <person name="Magnuson J."/>
            <person name="Mondo S."/>
            <person name="Nolan M."/>
            <person name="Ohm R."/>
            <person name="Pangilinan J."/>
            <person name="Park H.-J."/>
            <person name="Ramirez L."/>
            <person name="Alfaro M."/>
            <person name="Sun H."/>
            <person name="Tritt A."/>
            <person name="Yoshinaga Y."/>
            <person name="Zwiers L.-H."/>
            <person name="Turgeon B."/>
            <person name="Goodwin S."/>
            <person name="Spatafora J."/>
            <person name="Crous P."/>
            <person name="Grigoriev I."/>
        </authorList>
    </citation>
    <scope>NUCLEOTIDE SEQUENCE</scope>
    <source>
        <strain evidence="5">ATCC 16933</strain>
    </source>
</reference>
<gene>
    <name evidence="5" type="ORF">BDY21DRAFT_292890</name>
</gene>
<protein>
    <recommendedName>
        <fullName evidence="4">RING-type domain-containing protein</fullName>
    </recommendedName>
</protein>
<dbReference type="InterPro" id="IPR051826">
    <property type="entry name" value="E3_ubiquitin-ligase_domain"/>
</dbReference>
<keyword evidence="1" id="KW-0862">Zinc</keyword>
<dbReference type="SMART" id="SM00184">
    <property type="entry name" value="RING"/>
    <property type="match status" value="1"/>
</dbReference>
<evidence type="ECO:0000313" key="6">
    <source>
        <dbReference type="Proteomes" id="UP000799766"/>
    </source>
</evidence>
<sequence>MRSCGDWSAPIRRHECVQFLLLPLRFARPLHPLANHRASSPSPIAGAEGLDTFTLVFPDPDWQQISQDDFDKVDVRHRANASISFEYAKNGGIRTLSAGDASPGDKVSGLLYVPLLASPSCESAVAPFIPPNETRRSDLPRQDYDLIALAPWTSPRCTLEFLDHAHENPFTRAFLFYLPDNRTDTPPLTNDPVWSLGDGGQWKSDNKYPVYALPGLTGAIMMNALAQYSGNLTTVPHGHELANYYHPSAYVRLFSIVDTGSGTTMPSLWVFLLIVLGILIFIIGLTSAIMHWLQRERRRELRRRVANGEVDLEALGIKRLTVPQELLGKLPLYTYTVSGVPPAPEPTAAQAAAAAPPPYSADGTADSPASPLTAATTPAATAAAVAAAAATTTTSPPASPSRSDAPPSSSSNRSPQFAQPTCAICLDDFEPGVSQVRELPCQHIFHPDCVDPFLRDNSSLCPLCKKSVLPRGYCPTTVTNAMVRRERLLRRIRERVAEDGS</sequence>
<keyword evidence="3" id="KW-0812">Transmembrane</keyword>
<keyword evidence="3" id="KW-0472">Membrane</keyword>
<keyword evidence="3" id="KW-1133">Transmembrane helix</keyword>
<dbReference type="InterPro" id="IPR001841">
    <property type="entry name" value="Znf_RING"/>
</dbReference>
<feature type="compositionally biased region" description="Low complexity" evidence="2">
    <location>
        <begin position="364"/>
        <end position="415"/>
    </location>
</feature>
<dbReference type="PROSITE" id="PS50089">
    <property type="entry name" value="ZF_RING_2"/>
    <property type="match status" value="1"/>
</dbReference>
<keyword evidence="1" id="KW-0479">Metal-binding</keyword>
<dbReference type="GO" id="GO:0061630">
    <property type="term" value="F:ubiquitin protein ligase activity"/>
    <property type="evidence" value="ECO:0007669"/>
    <property type="project" value="TreeGrafter"/>
</dbReference>
<feature type="domain" description="RING-type" evidence="4">
    <location>
        <begin position="422"/>
        <end position="465"/>
    </location>
</feature>
<dbReference type="Pfam" id="PF13639">
    <property type="entry name" value="zf-RING_2"/>
    <property type="match status" value="1"/>
</dbReference>
<dbReference type="GO" id="GO:0005737">
    <property type="term" value="C:cytoplasm"/>
    <property type="evidence" value="ECO:0007669"/>
    <property type="project" value="TreeGrafter"/>
</dbReference>
<keyword evidence="6" id="KW-1185">Reference proteome</keyword>
<dbReference type="PANTHER" id="PTHR22765:SF416">
    <property type="entry name" value="E3 UBIQUITIN-PROTEIN LIGASE GODZILLA"/>
    <property type="match status" value="1"/>
</dbReference>
<dbReference type="Proteomes" id="UP000799766">
    <property type="component" value="Unassembled WGS sequence"/>
</dbReference>